<feature type="repeat" description="TPR" evidence="3">
    <location>
        <begin position="71"/>
        <end position="104"/>
    </location>
</feature>
<dbReference type="SUPFAM" id="SSF48452">
    <property type="entry name" value="TPR-like"/>
    <property type="match status" value="1"/>
</dbReference>
<accession>A0A1G8EX97</accession>
<evidence type="ECO:0000256" key="3">
    <source>
        <dbReference type="PROSITE-ProRule" id="PRU00339"/>
    </source>
</evidence>
<dbReference type="PROSITE" id="PS50005">
    <property type="entry name" value="TPR"/>
    <property type="match status" value="1"/>
</dbReference>
<dbReference type="Proteomes" id="UP000182894">
    <property type="component" value="Unassembled WGS sequence"/>
</dbReference>
<keyword evidence="5" id="KW-1185">Reference proteome</keyword>
<proteinExistence type="predicted"/>
<reference evidence="5" key="1">
    <citation type="submission" date="2016-10" db="EMBL/GenBank/DDBJ databases">
        <authorList>
            <person name="Varghese N."/>
            <person name="Submissions S."/>
        </authorList>
    </citation>
    <scope>NUCLEOTIDE SEQUENCE [LARGE SCALE GENOMIC DNA]</scope>
    <source>
        <strain evidence="5">ATCC 700689</strain>
    </source>
</reference>
<dbReference type="RefSeq" id="WP_074753525.1">
    <property type="nucleotide sequence ID" value="NZ_FNCO01000008.1"/>
</dbReference>
<protein>
    <submittedName>
        <fullName evidence="4">Uncharacterized protein</fullName>
    </submittedName>
</protein>
<evidence type="ECO:0000256" key="2">
    <source>
        <dbReference type="ARBA" id="ARBA00022803"/>
    </source>
</evidence>
<organism evidence="4 5">
    <name type="scientific">Pseudomonas abietaniphila</name>
    <dbReference type="NCBI Taxonomy" id="89065"/>
    <lineage>
        <taxon>Bacteria</taxon>
        <taxon>Pseudomonadati</taxon>
        <taxon>Pseudomonadota</taxon>
        <taxon>Gammaproteobacteria</taxon>
        <taxon>Pseudomonadales</taxon>
        <taxon>Pseudomonadaceae</taxon>
        <taxon>Pseudomonas</taxon>
    </lineage>
</organism>
<keyword evidence="2 3" id="KW-0802">TPR repeat</keyword>
<evidence type="ECO:0000313" key="4">
    <source>
        <dbReference type="EMBL" id="SDH74495.1"/>
    </source>
</evidence>
<name>A0A1G8EX97_9PSED</name>
<sequence>MDVEELLEKARDQRKRDRYEEAVISAKLATIQDPDNADGWWLLALSNISLGRKEAALEALKETNDKAPYFAQAWAKRGSLEFDLGAPEEAASSYETALNCDNDELEALRGLAHIYGQNDDAEKRAEEILVLTKLDELQGLSSWELNRLGILHFLNNHGFDAIKYWSRNAHQSDDTASLFNLGLAYNMDDVSQDVDAVDCWRLVLRRDVTHEKAPGRIQPVKTRLLDLARKVQSSRKSLCQAEDQWYSIYINPFQLLNCPKDFDFGDLEPKVVQKWKKTLLQEIELEEGKLHWMPGLTVDRSKAIELAEKLSDIEVASHHWEVYKCKPLLEFLSKGDINHFLLDEEWSPLDFIERVSVSVALREWLSDPFSAQYDRIFSKAVSARNVPVIEALLDGRRWVMPSYADRCFENALREADSILIPLRELKDQAEAIKVTVKQIEEVLETHKIISILNLLPPYFRNLQNEAVGLVRSIAIDAHNVHEDSELSLAIIEKSKDFSFKSIELTQRLKEDFEAISEMIKKQREHESHLTFGNARHWKITKEGVSDNGDLCPANEIRALRWGIMVEQNGLHNYLFAAKRRTGKEYMVTWTSSDRVKQDELFETLINAAFHYIIPDVMENLLDELKRGGTLTIGPVQVTQFGMSFESKWLIFSSQNQVPWSGIDVVLQNGSAIVIDKFRGKKSPPISLRDVPNAMLLRLFPMSFNRD</sequence>
<gene>
    <name evidence="4" type="ORF">SAMN05216605_10819</name>
</gene>
<dbReference type="PANTHER" id="PTHR45586:SF1">
    <property type="entry name" value="LIPOPOLYSACCHARIDE ASSEMBLY PROTEIN B"/>
    <property type="match status" value="1"/>
</dbReference>
<dbReference type="InterPro" id="IPR019734">
    <property type="entry name" value="TPR_rpt"/>
</dbReference>
<dbReference type="SMART" id="SM00028">
    <property type="entry name" value="TPR"/>
    <property type="match status" value="3"/>
</dbReference>
<dbReference type="InterPro" id="IPR051012">
    <property type="entry name" value="CellSynth/LPSAsmb/PSIAsmb"/>
</dbReference>
<dbReference type="InterPro" id="IPR011990">
    <property type="entry name" value="TPR-like_helical_dom_sf"/>
</dbReference>
<dbReference type="Gene3D" id="1.25.40.10">
    <property type="entry name" value="Tetratricopeptide repeat domain"/>
    <property type="match status" value="1"/>
</dbReference>
<dbReference type="STRING" id="89065.SAMN05216605_10819"/>
<dbReference type="OrthoDB" id="9776053at2"/>
<dbReference type="PANTHER" id="PTHR45586">
    <property type="entry name" value="TPR REPEAT-CONTAINING PROTEIN PA4667"/>
    <property type="match status" value="1"/>
</dbReference>
<evidence type="ECO:0000256" key="1">
    <source>
        <dbReference type="ARBA" id="ARBA00022737"/>
    </source>
</evidence>
<keyword evidence="1" id="KW-0677">Repeat</keyword>
<dbReference type="EMBL" id="FNCO01000008">
    <property type="protein sequence ID" value="SDH74495.1"/>
    <property type="molecule type" value="Genomic_DNA"/>
</dbReference>
<dbReference type="AlphaFoldDB" id="A0A1G8EX97"/>
<evidence type="ECO:0000313" key="5">
    <source>
        <dbReference type="Proteomes" id="UP000182894"/>
    </source>
</evidence>